<dbReference type="EMBL" id="JACOZA010000093">
    <property type="protein sequence ID" value="MBI2097244.1"/>
    <property type="molecule type" value="Genomic_DNA"/>
</dbReference>
<evidence type="ECO:0000256" key="6">
    <source>
        <dbReference type="ARBA" id="ARBA00022723"/>
    </source>
</evidence>
<dbReference type="Gene3D" id="3.40.470.10">
    <property type="entry name" value="Uracil-DNA glycosylase-like domain"/>
    <property type="match status" value="1"/>
</dbReference>
<keyword evidence="9" id="KW-0408">Iron</keyword>
<dbReference type="GO" id="GO:0004844">
    <property type="term" value="F:uracil DNA N-glycosylase activity"/>
    <property type="evidence" value="ECO:0007669"/>
    <property type="project" value="UniProtKB-EC"/>
</dbReference>
<dbReference type="AlphaFoldDB" id="A0A931SC74"/>
<dbReference type="GO" id="GO:0046872">
    <property type="term" value="F:metal ion binding"/>
    <property type="evidence" value="ECO:0007669"/>
    <property type="project" value="UniProtKB-KW"/>
</dbReference>
<dbReference type="GO" id="GO:0051539">
    <property type="term" value="F:4 iron, 4 sulfur cluster binding"/>
    <property type="evidence" value="ECO:0007669"/>
    <property type="project" value="UniProtKB-KW"/>
</dbReference>
<evidence type="ECO:0000313" key="14">
    <source>
        <dbReference type="EMBL" id="MBI2097244.1"/>
    </source>
</evidence>
<feature type="domain" description="Uracil-DNA glycosylase-like" evidence="13">
    <location>
        <begin position="30"/>
        <end position="181"/>
    </location>
</feature>
<dbReference type="InterPro" id="IPR005122">
    <property type="entry name" value="Uracil-DNA_glycosylase-like"/>
</dbReference>
<evidence type="ECO:0000256" key="10">
    <source>
        <dbReference type="ARBA" id="ARBA00023014"/>
    </source>
</evidence>
<feature type="compositionally biased region" description="Basic and acidic residues" evidence="12">
    <location>
        <begin position="198"/>
        <end position="207"/>
    </location>
</feature>
<evidence type="ECO:0000256" key="4">
    <source>
        <dbReference type="ARBA" id="ARBA00019403"/>
    </source>
</evidence>
<evidence type="ECO:0000256" key="9">
    <source>
        <dbReference type="ARBA" id="ARBA00023004"/>
    </source>
</evidence>
<keyword evidence="8" id="KW-0378">Hydrolase</keyword>
<dbReference type="NCBIfam" id="TIGR00758">
    <property type="entry name" value="UDG_fam4"/>
    <property type="match status" value="1"/>
</dbReference>
<keyword evidence="7" id="KW-0227">DNA damage</keyword>
<dbReference type="SUPFAM" id="SSF52141">
    <property type="entry name" value="Uracil-DNA glycosylase-like"/>
    <property type="match status" value="1"/>
</dbReference>
<dbReference type="InterPro" id="IPR051536">
    <property type="entry name" value="UDG_Type-4/5"/>
</dbReference>
<dbReference type="CDD" id="cd10030">
    <property type="entry name" value="UDG-F4_TTUDGA_SPO1dp_like"/>
    <property type="match status" value="1"/>
</dbReference>
<evidence type="ECO:0000256" key="3">
    <source>
        <dbReference type="ARBA" id="ARBA00012030"/>
    </source>
</evidence>
<dbReference type="PANTHER" id="PTHR33693">
    <property type="entry name" value="TYPE-5 URACIL-DNA GLYCOSYLASE"/>
    <property type="match status" value="1"/>
</dbReference>
<name>A0A931SC74_9BACT</name>
<reference evidence="14" key="1">
    <citation type="submission" date="2020-07" db="EMBL/GenBank/DDBJ databases">
        <title>Huge and variable diversity of episymbiotic CPR bacteria and DPANN archaea in groundwater ecosystems.</title>
        <authorList>
            <person name="He C.Y."/>
            <person name="Keren R."/>
            <person name="Whittaker M."/>
            <person name="Farag I.F."/>
            <person name="Doudna J."/>
            <person name="Cate J.H.D."/>
            <person name="Banfield J.F."/>
        </authorList>
    </citation>
    <scope>NUCLEOTIDE SEQUENCE</scope>
    <source>
        <strain evidence="14">NC_groundwater_193_Ag_S-0.1um_51_7</strain>
    </source>
</reference>
<dbReference type="Proteomes" id="UP000724148">
    <property type="component" value="Unassembled WGS sequence"/>
</dbReference>
<evidence type="ECO:0000256" key="1">
    <source>
        <dbReference type="ARBA" id="ARBA00001400"/>
    </source>
</evidence>
<sequence length="213" mass="24008">MTKLEALKALEGEMEADKSLPLSMTSYLVFGEGSPEADVMFIGEAPGFHEDRLRRPFVGTAGKLLDKLILEVGWKREGVYITNIVKRRPPENRDPLPEEIEAYKPYLTRQIEIINPKAIVPLGRYGMNYFLPEAKISRDQGKVFWVEGRKIIPMFHPAAALRAGAVLETLRQSFRKLPELLKVEEPPKETPTALGDVSKNDSSKETVKAQTLF</sequence>
<dbReference type="EC" id="3.2.2.27" evidence="3"/>
<comment type="similarity">
    <text evidence="2">Belongs to the uracil-DNA glycosylase (UDG) superfamily. Type 4 (UDGa) family.</text>
</comment>
<dbReference type="Pfam" id="PF03167">
    <property type="entry name" value="UDG"/>
    <property type="match status" value="1"/>
</dbReference>
<comment type="caution">
    <text evidence="14">The sequence shown here is derived from an EMBL/GenBank/DDBJ whole genome shotgun (WGS) entry which is preliminary data.</text>
</comment>
<dbReference type="PANTHER" id="PTHR33693:SF1">
    <property type="entry name" value="TYPE-4 URACIL-DNA GLYCOSYLASE"/>
    <property type="match status" value="1"/>
</dbReference>
<accession>A0A931SC74</accession>
<keyword evidence="6" id="KW-0479">Metal-binding</keyword>
<protein>
    <recommendedName>
        <fullName evidence="4">Type-4 uracil-DNA glycosylase</fullName>
        <ecNumber evidence="3">3.2.2.27</ecNumber>
    </recommendedName>
</protein>
<proteinExistence type="inferred from homology"/>
<evidence type="ECO:0000256" key="2">
    <source>
        <dbReference type="ARBA" id="ARBA00006521"/>
    </source>
</evidence>
<dbReference type="SMART" id="SM00987">
    <property type="entry name" value="UreE_C"/>
    <property type="match status" value="1"/>
</dbReference>
<organism evidence="14 15">
    <name type="scientific">Candidatus Sungiibacteriota bacterium</name>
    <dbReference type="NCBI Taxonomy" id="2750080"/>
    <lineage>
        <taxon>Bacteria</taxon>
        <taxon>Candidatus Sungiibacteriota</taxon>
    </lineage>
</organism>
<evidence type="ECO:0000256" key="5">
    <source>
        <dbReference type="ARBA" id="ARBA00022485"/>
    </source>
</evidence>
<evidence type="ECO:0000313" key="15">
    <source>
        <dbReference type="Proteomes" id="UP000724148"/>
    </source>
</evidence>
<feature type="region of interest" description="Disordered" evidence="12">
    <location>
        <begin position="185"/>
        <end position="213"/>
    </location>
</feature>
<keyword evidence="5" id="KW-0004">4Fe-4S</keyword>
<dbReference type="InterPro" id="IPR036895">
    <property type="entry name" value="Uracil-DNA_glycosylase-like_sf"/>
</dbReference>
<gene>
    <name evidence="14" type="ORF">HYT40_03830</name>
</gene>
<dbReference type="SMART" id="SM00986">
    <property type="entry name" value="UDG"/>
    <property type="match status" value="1"/>
</dbReference>
<evidence type="ECO:0000256" key="11">
    <source>
        <dbReference type="ARBA" id="ARBA00023204"/>
    </source>
</evidence>
<evidence type="ECO:0000259" key="13">
    <source>
        <dbReference type="SMART" id="SM00986"/>
    </source>
</evidence>
<dbReference type="GO" id="GO:0006281">
    <property type="term" value="P:DNA repair"/>
    <property type="evidence" value="ECO:0007669"/>
    <property type="project" value="UniProtKB-KW"/>
</dbReference>
<comment type="catalytic activity">
    <reaction evidence="1">
        <text>Hydrolyzes single-stranded DNA or mismatched double-stranded DNA and polynucleotides, releasing free uracil.</text>
        <dbReference type="EC" id="3.2.2.27"/>
    </reaction>
</comment>
<evidence type="ECO:0000256" key="8">
    <source>
        <dbReference type="ARBA" id="ARBA00022801"/>
    </source>
</evidence>
<keyword evidence="11" id="KW-0234">DNA repair</keyword>
<evidence type="ECO:0000256" key="12">
    <source>
        <dbReference type="SAM" id="MobiDB-lite"/>
    </source>
</evidence>
<dbReference type="InterPro" id="IPR005273">
    <property type="entry name" value="Ura-DNA_glyco_family4"/>
</dbReference>
<keyword evidence="10" id="KW-0411">Iron-sulfur</keyword>
<evidence type="ECO:0000256" key="7">
    <source>
        <dbReference type="ARBA" id="ARBA00022763"/>
    </source>
</evidence>